<dbReference type="GO" id="GO:0015833">
    <property type="term" value="P:peptide transport"/>
    <property type="evidence" value="ECO:0007669"/>
    <property type="project" value="TreeGrafter"/>
</dbReference>
<feature type="transmembrane region" description="Helical" evidence="2">
    <location>
        <begin position="757"/>
        <end position="778"/>
    </location>
</feature>
<dbReference type="GO" id="GO:1904680">
    <property type="term" value="F:peptide transmembrane transporter activity"/>
    <property type="evidence" value="ECO:0007669"/>
    <property type="project" value="TreeGrafter"/>
</dbReference>
<dbReference type="InterPro" id="IPR039424">
    <property type="entry name" value="SBP_5"/>
</dbReference>
<dbReference type="EMBL" id="DTCK01000012">
    <property type="protein sequence ID" value="HGQ35478.1"/>
    <property type="molecule type" value="Genomic_DNA"/>
</dbReference>
<name>A0A7C4NK96_9CREN</name>
<keyword evidence="2" id="KW-0472">Membrane</keyword>
<comment type="caution">
    <text evidence="5">The sequence shown here is derived from an EMBL/GenBank/DDBJ whole genome shotgun (WGS) entry which is preliminary data.</text>
</comment>
<dbReference type="Gene3D" id="3.90.76.10">
    <property type="entry name" value="Dipeptide-binding Protein, Domain 1"/>
    <property type="match status" value="1"/>
</dbReference>
<dbReference type="SUPFAM" id="SSF53850">
    <property type="entry name" value="Periplasmic binding protein-like II"/>
    <property type="match status" value="1"/>
</dbReference>
<feature type="region of interest" description="Disordered" evidence="1">
    <location>
        <begin position="701"/>
        <end position="720"/>
    </location>
</feature>
<dbReference type="Pfam" id="PF00496">
    <property type="entry name" value="SBP_bac_5"/>
    <property type="match status" value="1"/>
</dbReference>
<evidence type="ECO:0000259" key="3">
    <source>
        <dbReference type="Pfam" id="PF00496"/>
    </source>
</evidence>
<organism evidence="5">
    <name type="scientific">Ignisphaera aggregans</name>
    <dbReference type="NCBI Taxonomy" id="334771"/>
    <lineage>
        <taxon>Archaea</taxon>
        <taxon>Thermoproteota</taxon>
        <taxon>Thermoprotei</taxon>
        <taxon>Desulfurococcales</taxon>
        <taxon>Desulfurococcaceae</taxon>
        <taxon>Ignisphaera</taxon>
    </lineage>
</organism>
<dbReference type="Gene3D" id="3.40.190.10">
    <property type="entry name" value="Periplasmic binding protein-like II"/>
    <property type="match status" value="1"/>
</dbReference>
<keyword evidence="2" id="KW-1133">Transmembrane helix</keyword>
<evidence type="ECO:0000256" key="1">
    <source>
        <dbReference type="SAM" id="MobiDB-lite"/>
    </source>
</evidence>
<dbReference type="AlphaFoldDB" id="A0A7C4NK96"/>
<reference evidence="5" key="1">
    <citation type="journal article" date="2020" name="mSystems">
        <title>Genome- and Community-Level Interaction Insights into Carbon Utilization and Element Cycling Functions of Hydrothermarchaeota in Hydrothermal Sediment.</title>
        <authorList>
            <person name="Zhou Z."/>
            <person name="Liu Y."/>
            <person name="Xu W."/>
            <person name="Pan J."/>
            <person name="Luo Z.H."/>
            <person name="Li M."/>
        </authorList>
    </citation>
    <scope>NUCLEOTIDE SEQUENCE [LARGE SCALE GENOMIC DNA]</scope>
    <source>
        <strain evidence="5">SpSt-637</strain>
        <strain evidence="4">SpSt-667</strain>
    </source>
</reference>
<dbReference type="Gene3D" id="3.10.105.10">
    <property type="entry name" value="Dipeptide-binding Protein, Domain 3"/>
    <property type="match status" value="1"/>
</dbReference>
<sequence>MYLIRRSLPIFLILLALIQLITIPKAVSQLPLPPGVSREEVLVLDTQTSRVATPDDLMGWRIGGNTVTGFHQLCLDILWYVNFTSGELVPIIADGMPKYNEDYTDLTVKIKKGITWSDGHPLTAWDFVYGINTTKANSNLAAYSAANAWIEYAVVVDDYTFVVKLKRSNPYWHFNTLAIVGPAIYNYVMPKHYFEAKKLAPTDVHTDKYNPPLCIGQYVLHSYDPGGTWYLWKRRDDWVNSSLGWFIKAGKVPWPGPKYVMFRVFPSETEKIIAMTRMELDWIFDATPQAFEAVKNALGDKVGAWYPHWPYFWGYPTSNRGIYFNNMRYPYNISAVRWALAFAINMTRVLTDGYKGTQRAVAIPIIITWPLKEFWEPKFLPIITKWKVKDVVTGVTLSPDIAEKDIWDPDVAIRVLAWGKANGYLEIDLPPEIAKDIWGSGWWKYMPDVAEAILKALGFRRGSDGKWLLPDGTPWKMQLNIPSGFEMDAVQLGQFVAEEWRRFGIDVEVVPYESATFWTDQFNYGRFSVGSYWGISGNDPYSIPVFLDGWRCAFVRPIGNYSANAARYCNSTYDEYVLKALASPPGSQQMIDAVLNAVITFMKDQPVIWMGNCKKLQPLLLEYWTNWPTAYNFYWGQDFWGKQTIKLIITYMVPRKVQIDIVTTNTIVIGPDQLIPEWVGKDPRVTVVQKPIPYWLLPTETRTPTPSPSPTPTTTPVETPTVTGVTTITITTISIVERTTTTLSTVLVSTTIRETDWTMTVLLAVVLFVVGFAISWFIKKK</sequence>
<evidence type="ECO:0000313" key="5">
    <source>
        <dbReference type="EMBL" id="HGQ64085.1"/>
    </source>
</evidence>
<dbReference type="EMBL" id="DTBD01000018">
    <property type="protein sequence ID" value="HGQ64085.1"/>
    <property type="molecule type" value="Genomic_DNA"/>
</dbReference>
<evidence type="ECO:0000256" key="2">
    <source>
        <dbReference type="SAM" id="Phobius"/>
    </source>
</evidence>
<accession>A0A7C4NK96</accession>
<keyword evidence="2" id="KW-0812">Transmembrane</keyword>
<dbReference type="InterPro" id="IPR000914">
    <property type="entry name" value="SBP_5_dom"/>
</dbReference>
<dbReference type="PANTHER" id="PTHR30290">
    <property type="entry name" value="PERIPLASMIC BINDING COMPONENT OF ABC TRANSPORTER"/>
    <property type="match status" value="1"/>
</dbReference>
<dbReference type="CDD" id="cd08509">
    <property type="entry name" value="PBP2_TmCBP_oligosaccharides_like"/>
    <property type="match status" value="1"/>
</dbReference>
<proteinExistence type="predicted"/>
<evidence type="ECO:0000313" key="4">
    <source>
        <dbReference type="EMBL" id="HGQ35478.1"/>
    </source>
</evidence>
<dbReference type="PANTHER" id="PTHR30290:SF65">
    <property type="entry name" value="MONOACYL PHOSPHATIDYLINOSITOL TETRAMANNOSIDE-BINDING PROTEIN LPQW-RELATED"/>
    <property type="match status" value="1"/>
</dbReference>
<gene>
    <name evidence="5" type="ORF">ENU08_02430</name>
    <name evidence="4" type="ORF">ENU41_02210</name>
</gene>
<protein>
    <submittedName>
        <fullName evidence="5">ABC transporter substrate-binding protein</fullName>
    </submittedName>
</protein>
<feature type="domain" description="Solute-binding protein family 5" evidence="3">
    <location>
        <begin position="87"/>
        <end position="543"/>
    </location>
</feature>